<proteinExistence type="predicted"/>
<comment type="caution">
    <text evidence="1">The sequence shown here is derived from an EMBL/GenBank/DDBJ whole genome shotgun (WGS) entry which is preliminary data.</text>
</comment>
<dbReference type="Proteomes" id="UP000289220">
    <property type="component" value="Unassembled WGS sequence"/>
</dbReference>
<name>A0A7Z9C731_9CAUL</name>
<keyword evidence="2" id="KW-1185">Reference proteome</keyword>
<dbReference type="RefSeq" id="WP_154725298.1">
    <property type="nucleotide sequence ID" value="NZ_UXHF01000003.1"/>
</dbReference>
<sequence length="201" mass="22429">MADLTPDELSFLSVQKISLREMFDASGMRQKDYELAMKATDQHFAYGTPPCRAGGHSLKTRYGHCIQCGTEKIAFALRHHIPAHVYIAGSYRGKIIKIGLAKDTGDRIAQLNDWRYGGATDWELLAFAHTKQAGKVEFATQNMLSEHRSTGSYIRDGNEQQCYELFGCGYSIAKAALLKSLPDGVPLKTSKEDRLKAVYDF</sequence>
<protein>
    <recommendedName>
        <fullName evidence="3">GIY-YIG nuclease family protein</fullName>
    </recommendedName>
</protein>
<evidence type="ECO:0000313" key="1">
    <source>
        <dbReference type="EMBL" id="VDC50494.1"/>
    </source>
</evidence>
<gene>
    <name evidence="1" type="ORF">BREV_BREV_00241</name>
</gene>
<evidence type="ECO:0008006" key="3">
    <source>
        <dbReference type="Google" id="ProtNLM"/>
    </source>
</evidence>
<organism evidence="1 2">
    <name type="scientific">Brevundimonas mediterranea</name>
    <dbReference type="NCBI Taxonomy" id="74329"/>
    <lineage>
        <taxon>Bacteria</taxon>
        <taxon>Pseudomonadati</taxon>
        <taxon>Pseudomonadota</taxon>
        <taxon>Alphaproteobacteria</taxon>
        <taxon>Caulobacterales</taxon>
        <taxon>Caulobacteraceae</taxon>
        <taxon>Brevundimonas</taxon>
    </lineage>
</organism>
<accession>A0A7Z9C731</accession>
<dbReference type="AlphaFoldDB" id="A0A7Z9C731"/>
<dbReference type="EMBL" id="UXHF01000003">
    <property type="protein sequence ID" value="VDC50494.1"/>
    <property type="molecule type" value="Genomic_DNA"/>
</dbReference>
<evidence type="ECO:0000313" key="2">
    <source>
        <dbReference type="Proteomes" id="UP000289220"/>
    </source>
</evidence>
<reference evidence="1 2" key="1">
    <citation type="submission" date="2018-11" db="EMBL/GenBank/DDBJ databases">
        <authorList>
            <person name="Peiro R."/>
            <person name="Begona"/>
            <person name="Cbmso G."/>
            <person name="Lopez M."/>
            <person name="Gonzalez S."/>
            <person name="Sacristan E."/>
            <person name="Castillo E."/>
        </authorList>
    </citation>
    <scope>NUCLEOTIDE SEQUENCE [LARGE SCALE GENOMIC DNA]</scope>
    <source>
        <strain evidence="1">Brev_genome</strain>
    </source>
</reference>